<comment type="caution">
    <text evidence="1">The sequence shown here is derived from an EMBL/GenBank/DDBJ whole genome shotgun (WGS) entry which is preliminary data.</text>
</comment>
<dbReference type="EMBL" id="JABMCI010000070">
    <property type="protein sequence ID" value="NUU19046.1"/>
    <property type="molecule type" value="Genomic_DNA"/>
</dbReference>
<keyword evidence="2" id="KW-1185">Reference proteome</keyword>
<protein>
    <submittedName>
        <fullName evidence="1">Uncharacterized protein</fullName>
    </submittedName>
</protein>
<dbReference type="RefSeq" id="WP_175348963.1">
    <property type="nucleotide sequence ID" value="NZ_JABMCI010000070.1"/>
</dbReference>
<name>A0A7Y6A3F3_9CELL</name>
<dbReference type="AlphaFoldDB" id="A0A7Y6A3F3"/>
<dbReference type="SUPFAM" id="SSF51604">
    <property type="entry name" value="Enolase C-terminal domain-like"/>
    <property type="match status" value="1"/>
</dbReference>
<proteinExistence type="predicted"/>
<evidence type="ECO:0000313" key="1">
    <source>
        <dbReference type="EMBL" id="NUU19046.1"/>
    </source>
</evidence>
<reference evidence="1 2" key="1">
    <citation type="submission" date="2020-05" db="EMBL/GenBank/DDBJ databases">
        <title>Genome Sequencing of Type Strains.</title>
        <authorList>
            <person name="Lemaire J.F."/>
            <person name="Inderbitzin P."/>
            <person name="Gregorio O.A."/>
            <person name="Collins S.B."/>
            <person name="Wespe N."/>
            <person name="Knight-Connoni V."/>
        </authorList>
    </citation>
    <scope>NUCLEOTIDE SEQUENCE [LARGE SCALE GENOMIC DNA]</scope>
    <source>
        <strain evidence="1 2">ATCC 25174</strain>
    </source>
</reference>
<dbReference type="InterPro" id="IPR036849">
    <property type="entry name" value="Enolase-like_C_sf"/>
</dbReference>
<gene>
    <name evidence="1" type="ORF">HP550_17495</name>
</gene>
<accession>A0A7Y6A3F3</accession>
<organism evidence="1 2">
    <name type="scientific">Cellulomonas humilata</name>
    <dbReference type="NCBI Taxonomy" id="144055"/>
    <lineage>
        <taxon>Bacteria</taxon>
        <taxon>Bacillati</taxon>
        <taxon>Actinomycetota</taxon>
        <taxon>Actinomycetes</taxon>
        <taxon>Micrococcales</taxon>
        <taxon>Cellulomonadaceae</taxon>
        <taxon>Cellulomonas</taxon>
    </lineage>
</organism>
<sequence>MTLSSSALWAEWKRITRFLNSTQIALARERLLWESLELDRAADTRLHVPADKGEYVVRLDEHLESLSTLSTLHAAVLIQSYAVAEAAACDRLRLDQRTAGGIEEWGQALLAANGRGWADVHGGRGGAVEVAVARNAYAHAAHLVDAKAEARLAKAGSVRWTAGSLVDLQLADVVEFRTRIRSLLRYGGFHQPPSPPPTTQP</sequence>
<dbReference type="Proteomes" id="UP000565724">
    <property type="component" value="Unassembled WGS sequence"/>
</dbReference>
<evidence type="ECO:0000313" key="2">
    <source>
        <dbReference type="Proteomes" id="UP000565724"/>
    </source>
</evidence>